<accession>A0A6A5T9C6</accession>
<evidence type="ECO:0000259" key="1">
    <source>
        <dbReference type="Pfam" id="PF20248"/>
    </source>
</evidence>
<dbReference type="Proteomes" id="UP000800035">
    <property type="component" value="Unassembled WGS sequence"/>
</dbReference>
<evidence type="ECO:0000313" key="3">
    <source>
        <dbReference type="Proteomes" id="UP000800035"/>
    </source>
</evidence>
<keyword evidence="3" id="KW-1185">Reference proteome</keyword>
<proteinExistence type="predicted"/>
<dbReference type="OrthoDB" id="5352492at2759"/>
<gene>
    <name evidence="2" type="ORF">CC80DRAFT_429797</name>
</gene>
<reference evidence="2" key="1">
    <citation type="journal article" date="2020" name="Stud. Mycol.">
        <title>101 Dothideomycetes genomes: a test case for predicting lifestyles and emergence of pathogens.</title>
        <authorList>
            <person name="Haridas S."/>
            <person name="Albert R."/>
            <person name="Binder M."/>
            <person name="Bloem J."/>
            <person name="Labutti K."/>
            <person name="Salamov A."/>
            <person name="Andreopoulos B."/>
            <person name="Baker S."/>
            <person name="Barry K."/>
            <person name="Bills G."/>
            <person name="Bluhm B."/>
            <person name="Cannon C."/>
            <person name="Castanera R."/>
            <person name="Culley D."/>
            <person name="Daum C."/>
            <person name="Ezra D."/>
            <person name="Gonzalez J."/>
            <person name="Henrissat B."/>
            <person name="Kuo A."/>
            <person name="Liang C."/>
            <person name="Lipzen A."/>
            <person name="Lutzoni F."/>
            <person name="Magnuson J."/>
            <person name="Mondo S."/>
            <person name="Nolan M."/>
            <person name="Ohm R."/>
            <person name="Pangilinan J."/>
            <person name="Park H.-J."/>
            <person name="Ramirez L."/>
            <person name="Alfaro M."/>
            <person name="Sun H."/>
            <person name="Tritt A."/>
            <person name="Yoshinaga Y."/>
            <person name="Zwiers L.-H."/>
            <person name="Turgeon B."/>
            <person name="Goodwin S."/>
            <person name="Spatafora J."/>
            <person name="Crous P."/>
            <person name="Grigoriev I."/>
        </authorList>
    </citation>
    <scope>NUCLEOTIDE SEQUENCE</scope>
    <source>
        <strain evidence="2">CBS 675.92</strain>
    </source>
</reference>
<dbReference type="AlphaFoldDB" id="A0A6A5T9C6"/>
<feature type="non-terminal residue" evidence="2">
    <location>
        <position position="525"/>
    </location>
</feature>
<dbReference type="EMBL" id="ML977041">
    <property type="protein sequence ID" value="KAF1949171.1"/>
    <property type="molecule type" value="Genomic_DNA"/>
</dbReference>
<feature type="domain" description="DUF6603" evidence="1">
    <location>
        <begin position="93"/>
        <end position="523"/>
    </location>
</feature>
<evidence type="ECO:0000313" key="2">
    <source>
        <dbReference type="EMBL" id="KAF1949171.1"/>
    </source>
</evidence>
<organism evidence="2 3">
    <name type="scientific">Byssothecium circinans</name>
    <dbReference type="NCBI Taxonomy" id="147558"/>
    <lineage>
        <taxon>Eukaryota</taxon>
        <taxon>Fungi</taxon>
        <taxon>Dikarya</taxon>
        <taxon>Ascomycota</taxon>
        <taxon>Pezizomycotina</taxon>
        <taxon>Dothideomycetes</taxon>
        <taxon>Pleosporomycetidae</taxon>
        <taxon>Pleosporales</taxon>
        <taxon>Massarineae</taxon>
        <taxon>Massarinaceae</taxon>
        <taxon>Byssothecium</taxon>
    </lineage>
</organism>
<protein>
    <recommendedName>
        <fullName evidence="1">DUF6603 domain-containing protein</fullName>
    </recommendedName>
</protein>
<sequence>MKRSDLAAINTQDIFPSNLWIPFKDNAKPPGAANDILLTPGCHLIASLGTAASLDYTFGGPTATPSKALIRKSSDQPDSNDSASTPAMAPCGRSFGPLSIANFGFSFADQTFSLHLDATLQIGPIGFGVLGLKFDFLIPQKATIDDILHISPDTHIDGLKAEFDQPPIIVAGLFEKTDGIWRGGVDVSMEPYTFMAVGSYGNMYEDDQGRVWAEGTPAPQPPSKTAPSSFKSVFFYGALDGPIVDLGFMEVVAVKLGFGYNTFLRNPDLTNMSAFPMLKDQANALAPGSSNSQNPLILLSSFCQGDAQNPAWVTPKNDILWFAVGMTIVAFEMLTVTAIVLVQVQPSVILDIFADAVAAMPGDGTKADDSFVYVEFQIVASVDFERGSMIVDGKLTPNSFILDPACHLGGQFGMRYWFGNSIYAGDWVYTVGGYHPAYKAPPQYPVCDRLSISWSIDSNLSVTGSAYFAITPKAAMGGGALHAVFSLGPLDAHFDAYADFLITFNKFYFQGDVGLSVGVGFTMDL</sequence>
<dbReference type="InterPro" id="IPR046538">
    <property type="entry name" value="DUF6603"/>
</dbReference>
<dbReference type="Pfam" id="PF20248">
    <property type="entry name" value="DUF6603"/>
    <property type="match status" value="1"/>
</dbReference>
<name>A0A6A5T9C6_9PLEO</name>